<feature type="region of interest" description="Disordered" evidence="1">
    <location>
        <begin position="150"/>
        <end position="173"/>
    </location>
</feature>
<feature type="compositionally biased region" description="Low complexity" evidence="1">
    <location>
        <begin position="150"/>
        <end position="165"/>
    </location>
</feature>
<gene>
    <name evidence="2" type="ORF">BJ508DRAFT_342886</name>
</gene>
<evidence type="ECO:0000256" key="1">
    <source>
        <dbReference type="SAM" id="MobiDB-lite"/>
    </source>
</evidence>
<protein>
    <submittedName>
        <fullName evidence="2">Uncharacterized protein</fullName>
    </submittedName>
</protein>
<reference evidence="2 3" key="1">
    <citation type="journal article" date="2018" name="Nat. Ecol. Evol.">
        <title>Pezizomycetes genomes reveal the molecular basis of ectomycorrhizal truffle lifestyle.</title>
        <authorList>
            <person name="Murat C."/>
            <person name="Payen T."/>
            <person name="Noel B."/>
            <person name="Kuo A."/>
            <person name="Morin E."/>
            <person name="Chen J."/>
            <person name="Kohler A."/>
            <person name="Krizsan K."/>
            <person name="Balestrini R."/>
            <person name="Da Silva C."/>
            <person name="Montanini B."/>
            <person name="Hainaut M."/>
            <person name="Levati E."/>
            <person name="Barry K.W."/>
            <person name="Belfiori B."/>
            <person name="Cichocki N."/>
            <person name="Clum A."/>
            <person name="Dockter R.B."/>
            <person name="Fauchery L."/>
            <person name="Guy J."/>
            <person name="Iotti M."/>
            <person name="Le Tacon F."/>
            <person name="Lindquist E.A."/>
            <person name="Lipzen A."/>
            <person name="Malagnac F."/>
            <person name="Mello A."/>
            <person name="Molinier V."/>
            <person name="Miyauchi S."/>
            <person name="Poulain J."/>
            <person name="Riccioni C."/>
            <person name="Rubini A."/>
            <person name="Sitrit Y."/>
            <person name="Splivallo R."/>
            <person name="Traeger S."/>
            <person name="Wang M."/>
            <person name="Zifcakova L."/>
            <person name="Wipf D."/>
            <person name="Zambonelli A."/>
            <person name="Paolocci F."/>
            <person name="Nowrousian M."/>
            <person name="Ottonello S."/>
            <person name="Baldrian P."/>
            <person name="Spatafora J.W."/>
            <person name="Henrissat B."/>
            <person name="Nagy L.G."/>
            <person name="Aury J.M."/>
            <person name="Wincker P."/>
            <person name="Grigoriev I.V."/>
            <person name="Bonfante P."/>
            <person name="Martin F.M."/>
        </authorList>
    </citation>
    <scope>NUCLEOTIDE SEQUENCE [LARGE SCALE GENOMIC DNA]</scope>
    <source>
        <strain evidence="2 3">RN42</strain>
    </source>
</reference>
<sequence>MSTTITSPSALPSEDGLMPRAQFIFLLRHAQLFNGASVVNKDDTHYDRLLDDAFLAAENELLGREEEGSEVEEDTYSVVLAAAKRGRQSSPVSSSHARKRVCTARRNALVVLSESTNVTVAGAAPPAAMPSGSTYASAASARSTAPSSSITSIATSSTSVTPAAPHLTTRPSHLPKRLTRAQYDSITTTILRTLVAHANDDVLTHANVVSYVAAAVPADITAYYARIAEERAAMPVAVVGSKVGSRGIKGFVCDAMARFRGRLGYVDGNNRLTEKGKEVAREKGLEVE</sequence>
<organism evidence="2 3">
    <name type="scientific">Ascobolus immersus RN42</name>
    <dbReference type="NCBI Taxonomy" id="1160509"/>
    <lineage>
        <taxon>Eukaryota</taxon>
        <taxon>Fungi</taxon>
        <taxon>Dikarya</taxon>
        <taxon>Ascomycota</taxon>
        <taxon>Pezizomycotina</taxon>
        <taxon>Pezizomycetes</taxon>
        <taxon>Pezizales</taxon>
        <taxon>Ascobolaceae</taxon>
        <taxon>Ascobolus</taxon>
    </lineage>
</organism>
<dbReference type="AlphaFoldDB" id="A0A3N4HSM9"/>
<dbReference type="EMBL" id="ML119852">
    <property type="protein sequence ID" value="RPA72674.1"/>
    <property type="molecule type" value="Genomic_DNA"/>
</dbReference>
<evidence type="ECO:0000313" key="3">
    <source>
        <dbReference type="Proteomes" id="UP000275078"/>
    </source>
</evidence>
<evidence type="ECO:0000313" key="2">
    <source>
        <dbReference type="EMBL" id="RPA72674.1"/>
    </source>
</evidence>
<name>A0A3N4HSM9_ASCIM</name>
<dbReference type="Proteomes" id="UP000275078">
    <property type="component" value="Unassembled WGS sequence"/>
</dbReference>
<keyword evidence="3" id="KW-1185">Reference proteome</keyword>
<accession>A0A3N4HSM9</accession>
<proteinExistence type="predicted"/>